<dbReference type="InterPro" id="IPR008920">
    <property type="entry name" value="TF_FadR/GntR_C"/>
</dbReference>
<gene>
    <name evidence="5" type="ORF">L687_01090</name>
</gene>
<dbReference type="PANTHER" id="PTHR43537">
    <property type="entry name" value="TRANSCRIPTIONAL REGULATOR, GNTR FAMILY"/>
    <property type="match status" value="1"/>
</dbReference>
<dbReference type="Gene3D" id="1.20.120.530">
    <property type="entry name" value="GntR ligand-binding domain-like"/>
    <property type="match status" value="1"/>
</dbReference>
<keyword evidence="1" id="KW-0805">Transcription regulation</keyword>
<evidence type="ECO:0000313" key="5">
    <source>
        <dbReference type="EMBL" id="EQM75654.1"/>
    </source>
</evidence>
<evidence type="ECO:0000256" key="2">
    <source>
        <dbReference type="ARBA" id="ARBA00023125"/>
    </source>
</evidence>
<dbReference type="SUPFAM" id="SSF46785">
    <property type="entry name" value="Winged helix' DNA-binding domain"/>
    <property type="match status" value="1"/>
</dbReference>
<evidence type="ECO:0000256" key="3">
    <source>
        <dbReference type="ARBA" id="ARBA00023163"/>
    </source>
</evidence>
<dbReference type="InterPro" id="IPR036390">
    <property type="entry name" value="WH_DNA-bd_sf"/>
</dbReference>
<dbReference type="AlphaFoldDB" id="T5K5G2"/>
<dbReference type="EMBL" id="ATAO01000195">
    <property type="protein sequence ID" value="EQM75654.1"/>
    <property type="molecule type" value="Genomic_DNA"/>
</dbReference>
<evidence type="ECO:0000259" key="4">
    <source>
        <dbReference type="PROSITE" id="PS50949"/>
    </source>
</evidence>
<comment type="caution">
    <text evidence="5">The sequence shown here is derived from an EMBL/GenBank/DDBJ whole genome shotgun (WGS) entry which is preliminary data.</text>
</comment>
<dbReference type="RefSeq" id="WP_021200084.1">
    <property type="nucleotide sequence ID" value="NZ_ATAO01000195.1"/>
</dbReference>
<accession>T5K5G2</accession>
<dbReference type="PATRIC" id="fig|1333857.3.peg.2123"/>
<sequence length="222" mass="24823">MAGIDVALERRTMSEDVYRRLRDAIVDGELRPGERLRDTDLAEDLGTSKTPVRHALARLAEQGLVEMQRNRFTRVAPLDLDRIRDAIALFGDIWIGSVRHAMPLVRQDDVSYLVDLTEDMSDAAVERDVLAYGVALRAIAIGFARLEGNATRASVIELLGPQIRRFTQHAAGWFDWAASERSTLEIRDAIVCRDATQVRAALVTLFDEVLPGIIDRTEVGDR</sequence>
<proteinExistence type="predicted"/>
<organism evidence="5 6">
    <name type="scientific">Microbacterium maritypicum MF109</name>
    <dbReference type="NCBI Taxonomy" id="1333857"/>
    <lineage>
        <taxon>Bacteria</taxon>
        <taxon>Bacillati</taxon>
        <taxon>Actinomycetota</taxon>
        <taxon>Actinomycetes</taxon>
        <taxon>Micrococcales</taxon>
        <taxon>Microbacteriaceae</taxon>
        <taxon>Microbacterium</taxon>
    </lineage>
</organism>
<dbReference type="SMART" id="SM00345">
    <property type="entry name" value="HTH_GNTR"/>
    <property type="match status" value="1"/>
</dbReference>
<dbReference type="SUPFAM" id="SSF48008">
    <property type="entry name" value="GntR ligand-binding domain-like"/>
    <property type="match status" value="1"/>
</dbReference>
<name>T5K5G2_MICMQ</name>
<evidence type="ECO:0000256" key="1">
    <source>
        <dbReference type="ARBA" id="ARBA00023015"/>
    </source>
</evidence>
<dbReference type="Pfam" id="PF00392">
    <property type="entry name" value="GntR"/>
    <property type="match status" value="1"/>
</dbReference>
<keyword evidence="2" id="KW-0238">DNA-binding</keyword>
<dbReference type="Gene3D" id="1.10.10.10">
    <property type="entry name" value="Winged helix-like DNA-binding domain superfamily/Winged helix DNA-binding domain"/>
    <property type="match status" value="1"/>
</dbReference>
<dbReference type="Proteomes" id="UP000016033">
    <property type="component" value="Unassembled WGS sequence"/>
</dbReference>
<dbReference type="PROSITE" id="PS50949">
    <property type="entry name" value="HTH_GNTR"/>
    <property type="match status" value="1"/>
</dbReference>
<feature type="domain" description="HTH gntR-type" evidence="4">
    <location>
        <begin position="11"/>
        <end position="78"/>
    </location>
</feature>
<reference evidence="5 6" key="1">
    <citation type="journal article" date="2013" name="Genome Announc.">
        <title>Whole-genome sequences of five oyster-associated bacteria show potential for crude oil hydrocarbon degradation.</title>
        <authorList>
            <person name="Chauhan A."/>
            <person name="Green S."/>
            <person name="Pathak A."/>
            <person name="Thomas J."/>
            <person name="Venkatramanan R."/>
        </authorList>
    </citation>
    <scope>NUCLEOTIDE SEQUENCE [LARGE SCALE GENOMIC DNA]</scope>
    <source>
        <strain evidence="5 6">MF109</strain>
    </source>
</reference>
<dbReference type="CDD" id="cd07377">
    <property type="entry name" value="WHTH_GntR"/>
    <property type="match status" value="1"/>
</dbReference>
<evidence type="ECO:0000313" key="6">
    <source>
        <dbReference type="Proteomes" id="UP000016033"/>
    </source>
</evidence>
<dbReference type="GO" id="GO:0003700">
    <property type="term" value="F:DNA-binding transcription factor activity"/>
    <property type="evidence" value="ECO:0007669"/>
    <property type="project" value="InterPro"/>
</dbReference>
<keyword evidence="3" id="KW-0804">Transcription</keyword>
<dbReference type="InterPro" id="IPR000524">
    <property type="entry name" value="Tscrpt_reg_HTH_GntR"/>
</dbReference>
<dbReference type="GO" id="GO:0003677">
    <property type="term" value="F:DNA binding"/>
    <property type="evidence" value="ECO:0007669"/>
    <property type="project" value="UniProtKB-KW"/>
</dbReference>
<dbReference type="PANTHER" id="PTHR43537:SF5">
    <property type="entry name" value="UXU OPERON TRANSCRIPTIONAL REGULATOR"/>
    <property type="match status" value="1"/>
</dbReference>
<dbReference type="InterPro" id="IPR036388">
    <property type="entry name" value="WH-like_DNA-bd_sf"/>
</dbReference>
<protein>
    <recommendedName>
        <fullName evidence="4">HTH gntR-type domain-containing protein</fullName>
    </recommendedName>
</protein>